<evidence type="ECO:0000256" key="1">
    <source>
        <dbReference type="ARBA" id="ARBA00022737"/>
    </source>
</evidence>
<dbReference type="EMBL" id="JBBPFD010000002">
    <property type="protein sequence ID" value="KAK7939464.1"/>
    <property type="molecule type" value="Genomic_DNA"/>
</dbReference>
<dbReference type="GO" id="GO:0030018">
    <property type="term" value="C:Z disc"/>
    <property type="evidence" value="ECO:0007669"/>
    <property type="project" value="InterPro"/>
</dbReference>
<evidence type="ECO:0000313" key="3">
    <source>
        <dbReference type="EMBL" id="KAK7939464.1"/>
    </source>
</evidence>
<proteinExistence type="predicted"/>
<organism evidence="3 4">
    <name type="scientific">Mugilogobius chulae</name>
    <name type="common">yellowstripe goby</name>
    <dbReference type="NCBI Taxonomy" id="88201"/>
    <lineage>
        <taxon>Eukaryota</taxon>
        <taxon>Metazoa</taxon>
        <taxon>Chordata</taxon>
        <taxon>Craniata</taxon>
        <taxon>Vertebrata</taxon>
        <taxon>Euteleostomi</taxon>
        <taxon>Actinopterygii</taxon>
        <taxon>Neopterygii</taxon>
        <taxon>Teleostei</taxon>
        <taxon>Neoteleostei</taxon>
        <taxon>Acanthomorphata</taxon>
        <taxon>Gobiaria</taxon>
        <taxon>Gobiiformes</taxon>
        <taxon>Gobioidei</taxon>
        <taxon>Gobiidae</taxon>
        <taxon>Gobionellinae</taxon>
        <taxon>Mugilogobius</taxon>
    </lineage>
</organism>
<evidence type="ECO:0000256" key="2">
    <source>
        <dbReference type="ARBA" id="ARBA00023203"/>
    </source>
</evidence>
<keyword evidence="2" id="KW-0009">Actin-binding</keyword>
<dbReference type="Pfam" id="PF00880">
    <property type="entry name" value="Nebulin"/>
    <property type="match status" value="2"/>
</dbReference>
<comment type="caution">
    <text evidence="3">The sequence shown here is derived from an EMBL/GenBank/DDBJ whole genome shotgun (WGS) entry which is preliminary data.</text>
</comment>
<dbReference type="PANTHER" id="PTHR11039:SF64">
    <property type="entry name" value="NEBULIN-RELATED-ANCHORING PROTEIN-LIKE"/>
    <property type="match status" value="1"/>
</dbReference>
<evidence type="ECO:0000313" key="4">
    <source>
        <dbReference type="Proteomes" id="UP001460270"/>
    </source>
</evidence>
<reference evidence="4" key="1">
    <citation type="submission" date="2024-04" db="EMBL/GenBank/DDBJ databases">
        <title>Salinicola lusitanus LLJ914,a marine bacterium isolated from the Okinawa Trough.</title>
        <authorList>
            <person name="Li J."/>
        </authorList>
    </citation>
    <scope>NUCLEOTIDE SEQUENCE [LARGE SCALE GENOMIC DNA]</scope>
</reference>
<accession>A0AAW0Q5R2</accession>
<dbReference type="GO" id="GO:0051015">
    <property type="term" value="F:actin filament binding"/>
    <property type="evidence" value="ECO:0007669"/>
    <property type="project" value="InterPro"/>
</dbReference>
<gene>
    <name evidence="3" type="ORF">WMY93_002790</name>
</gene>
<dbReference type="InterPro" id="IPR000900">
    <property type="entry name" value="Nebulin_repeat"/>
</dbReference>
<sequence>MDSMMMELAKVNSKNINVKDYKASGEKFMHTYHLPADAPEFQQARYNAANISQNYYTYTYRRDLLKGHHVKEDAIPVVAAKNSRDIASDYKYKLAFVKAKGHHVGFRSLQDDPLLVHYMDVAKIRVTRTTRRTTTSPS</sequence>
<dbReference type="AlphaFoldDB" id="A0AAW0Q5R2"/>
<dbReference type="InterPro" id="IPR013998">
    <property type="entry name" value="Nebulin-like"/>
</dbReference>
<dbReference type="PANTHER" id="PTHR11039">
    <property type="entry name" value="NEBULIN"/>
    <property type="match status" value="1"/>
</dbReference>
<dbReference type="PRINTS" id="PR00510">
    <property type="entry name" value="NEBULIN"/>
</dbReference>
<evidence type="ECO:0008006" key="5">
    <source>
        <dbReference type="Google" id="ProtNLM"/>
    </source>
</evidence>
<name>A0AAW0Q5R2_9GOBI</name>
<dbReference type="PROSITE" id="PS51216">
    <property type="entry name" value="NEBULIN"/>
    <property type="match status" value="1"/>
</dbReference>
<dbReference type="Proteomes" id="UP001460270">
    <property type="component" value="Unassembled WGS sequence"/>
</dbReference>
<keyword evidence="1" id="KW-0677">Repeat</keyword>
<protein>
    <recommendedName>
        <fullName evidence="5">Nebulin</fullName>
    </recommendedName>
</protein>
<dbReference type="InterPro" id="IPR055297">
    <property type="entry name" value="NEBU/NEBL"/>
</dbReference>
<dbReference type="SMART" id="SM00227">
    <property type="entry name" value="NEBU"/>
    <property type="match status" value="3"/>
</dbReference>
<keyword evidence="4" id="KW-1185">Reference proteome</keyword>